<accession>A0A4U9HD44</accession>
<organism evidence="2 3">
    <name type="scientific">Serratia rubidaea</name>
    <name type="common">Serratia marinorubra</name>
    <dbReference type="NCBI Taxonomy" id="61652"/>
    <lineage>
        <taxon>Bacteria</taxon>
        <taxon>Pseudomonadati</taxon>
        <taxon>Pseudomonadota</taxon>
        <taxon>Gammaproteobacteria</taxon>
        <taxon>Enterobacterales</taxon>
        <taxon>Yersiniaceae</taxon>
        <taxon>Serratia</taxon>
    </lineage>
</organism>
<dbReference type="Proteomes" id="UP000307968">
    <property type="component" value="Chromosome"/>
</dbReference>
<dbReference type="GeneID" id="61765206"/>
<protein>
    <submittedName>
        <fullName evidence="2">Uncharacterized protein</fullName>
    </submittedName>
</protein>
<evidence type="ECO:0000313" key="2">
    <source>
        <dbReference type="EMBL" id="VTP61534.1"/>
    </source>
</evidence>
<dbReference type="AlphaFoldDB" id="A0A4U9HD44"/>
<keyword evidence="1" id="KW-1133">Transmembrane helix</keyword>
<keyword evidence="1" id="KW-0812">Transmembrane</keyword>
<keyword evidence="1" id="KW-0472">Membrane</keyword>
<feature type="transmembrane region" description="Helical" evidence="1">
    <location>
        <begin position="21"/>
        <end position="42"/>
    </location>
</feature>
<dbReference type="RefSeq" id="WP_054306585.1">
    <property type="nucleotide sequence ID" value="NZ_CAMIPJ010000005.1"/>
</dbReference>
<evidence type="ECO:0000256" key="1">
    <source>
        <dbReference type="SAM" id="Phobius"/>
    </source>
</evidence>
<feature type="transmembrane region" description="Helical" evidence="1">
    <location>
        <begin position="48"/>
        <end position="69"/>
    </location>
</feature>
<gene>
    <name evidence="2" type="ORF">NCTC12971_02048</name>
</gene>
<evidence type="ECO:0000313" key="3">
    <source>
        <dbReference type="Proteomes" id="UP000307968"/>
    </source>
</evidence>
<dbReference type="EMBL" id="LR590463">
    <property type="protein sequence ID" value="VTP61534.1"/>
    <property type="molecule type" value="Genomic_DNA"/>
</dbReference>
<name>A0A4U9HD44_SERRU</name>
<proteinExistence type="predicted"/>
<reference evidence="2 3" key="1">
    <citation type="submission" date="2019-05" db="EMBL/GenBank/DDBJ databases">
        <authorList>
            <consortium name="Pathogen Informatics"/>
        </authorList>
    </citation>
    <scope>NUCLEOTIDE SEQUENCE [LARGE SCALE GENOMIC DNA]</scope>
    <source>
        <strain evidence="2 3">NCTC12971</strain>
    </source>
</reference>
<sequence length="386" mass="42813">MPVILERIPEKRAKPPRPVTRRWLIFGVVVLAVGMGLTFLFWEGERSGSGFWLFAVVLPLLLWGVIFSARRAGYKYQSVGQDAANRRIEARHDHDKNRGQRFAWFVGEYLVNALERQHVATQSAALAKTPVLQPVMPRGAGKPVRHSRLAEEGSAPDVLNGYQYEVVEHINVLLDTLPETMTCYLALDLAEDLPDISLSWLSGITRPVIHIRDLSGLRIIDYWLDYHYAKPSALLVISAQLNDVPADDSGEALAVVLMTNCRLNDTPLLSARIHRPQINHTGDMRHALRHAMLWAGLGKDAQLRGWITGGQLASSDTLSTACDHYAPELTAQRYVNIDSVAGFAGVTAAWQALILAARQCIADQEAQLVVTESSPDYRQLCAVTPE</sequence>